<organism evidence="2 3">
    <name type="scientific">Lysobacter korlensis</name>
    <dbReference type="NCBI Taxonomy" id="553636"/>
    <lineage>
        <taxon>Bacteria</taxon>
        <taxon>Pseudomonadati</taxon>
        <taxon>Pseudomonadota</taxon>
        <taxon>Gammaproteobacteria</taxon>
        <taxon>Lysobacterales</taxon>
        <taxon>Lysobacteraceae</taxon>
        <taxon>Lysobacter</taxon>
    </lineage>
</organism>
<reference evidence="2 3" key="1">
    <citation type="submission" date="2024-09" db="EMBL/GenBank/DDBJ databases">
        <authorList>
            <person name="Sun Q."/>
            <person name="Mori K."/>
        </authorList>
    </citation>
    <scope>NUCLEOTIDE SEQUENCE [LARGE SCALE GENOMIC DNA]</scope>
    <source>
        <strain evidence="2 3">KCTC 23076</strain>
    </source>
</reference>
<keyword evidence="3" id="KW-1185">Reference proteome</keyword>
<dbReference type="PANTHER" id="PTHR11941:SF54">
    <property type="entry name" value="ENOYL-COA HYDRATASE, MITOCHONDRIAL"/>
    <property type="match status" value="1"/>
</dbReference>
<evidence type="ECO:0000256" key="1">
    <source>
        <dbReference type="ARBA" id="ARBA00005254"/>
    </source>
</evidence>
<accession>A0ABV6RLQ7</accession>
<dbReference type="NCBIfam" id="NF006452">
    <property type="entry name" value="PRK08788.1"/>
    <property type="match status" value="1"/>
</dbReference>
<dbReference type="Gene3D" id="3.90.226.10">
    <property type="entry name" value="2-enoyl-CoA Hydratase, Chain A, domain 1"/>
    <property type="match status" value="1"/>
</dbReference>
<dbReference type="Pfam" id="PF00378">
    <property type="entry name" value="ECH_1"/>
    <property type="match status" value="1"/>
</dbReference>
<sequence>MPQSFWLLSTTGAESMSMPARLLFENAPSLVRHTTDAAGNSDWLYMHSNVGTGYHPCFSERLLQETKRLQEALRRRLAADSDAQAGIHHLVLASDADVFNLGGDLALFAQLIRSGNRGRLLDYAKLCVEVAYNFYRLYDDRVHSIAVIQGEALGGGFEAALCCHTIIAEEGAGMGFPEVLFDLFPGMGAYTFLTRRVTPAQAERMMLDARVYPVEELYRMGIVDQLVPKGEGLQAARDTVKRHQRMGNALRAMNTVRHACKPVHLDELLTVTTEWVDAAMRLNARGLRTMERLIRAQQRRAEHAPPVAMALGS</sequence>
<dbReference type="CDD" id="cd06558">
    <property type="entry name" value="crotonase-like"/>
    <property type="match status" value="1"/>
</dbReference>
<evidence type="ECO:0000313" key="2">
    <source>
        <dbReference type="EMBL" id="MFC0677914.1"/>
    </source>
</evidence>
<dbReference type="SUPFAM" id="SSF52096">
    <property type="entry name" value="ClpP/crotonase"/>
    <property type="match status" value="1"/>
</dbReference>
<evidence type="ECO:0000313" key="3">
    <source>
        <dbReference type="Proteomes" id="UP001589896"/>
    </source>
</evidence>
<name>A0ABV6RLQ7_9GAMM</name>
<dbReference type="RefSeq" id="WP_386667046.1">
    <property type="nucleotide sequence ID" value="NZ_JBHLTG010000001.1"/>
</dbReference>
<gene>
    <name evidence="2" type="ORF">ACFFGH_08685</name>
</gene>
<proteinExistence type="inferred from homology"/>
<dbReference type="InterPro" id="IPR029045">
    <property type="entry name" value="ClpP/crotonase-like_dom_sf"/>
</dbReference>
<dbReference type="Gene3D" id="6.20.390.30">
    <property type="match status" value="1"/>
</dbReference>
<dbReference type="InterPro" id="IPR001753">
    <property type="entry name" value="Enoyl-CoA_hydra/iso"/>
</dbReference>
<comment type="caution">
    <text evidence="2">The sequence shown here is derived from an EMBL/GenBank/DDBJ whole genome shotgun (WGS) entry which is preliminary data.</text>
</comment>
<dbReference type="EMBL" id="JBHLTG010000001">
    <property type="protein sequence ID" value="MFC0677914.1"/>
    <property type="molecule type" value="Genomic_DNA"/>
</dbReference>
<comment type="similarity">
    <text evidence="1">Belongs to the enoyl-CoA hydratase/isomerase family.</text>
</comment>
<dbReference type="PANTHER" id="PTHR11941">
    <property type="entry name" value="ENOYL-COA HYDRATASE-RELATED"/>
    <property type="match status" value="1"/>
</dbReference>
<protein>
    <submittedName>
        <fullName evidence="2">Crotonase/enoyl-CoA hydratase family protein</fullName>
    </submittedName>
</protein>
<dbReference type="Proteomes" id="UP001589896">
    <property type="component" value="Unassembled WGS sequence"/>
</dbReference>